<organism evidence="4 5">
    <name type="scientific">Corynebacterium renale</name>
    <dbReference type="NCBI Taxonomy" id="1724"/>
    <lineage>
        <taxon>Bacteria</taxon>
        <taxon>Bacillati</taxon>
        <taxon>Actinomycetota</taxon>
        <taxon>Actinomycetes</taxon>
        <taxon>Mycobacteriales</taxon>
        <taxon>Corynebacteriaceae</taxon>
        <taxon>Corynebacterium</taxon>
    </lineage>
</organism>
<dbReference type="GO" id="GO:0035550">
    <property type="term" value="C:urease complex"/>
    <property type="evidence" value="ECO:0007669"/>
    <property type="project" value="InterPro"/>
</dbReference>
<comment type="caution">
    <text evidence="4">The sequence shown here is derived from an EMBL/GenBank/DDBJ whole genome shotgun (WGS) entry which is preliminary data.</text>
</comment>
<comment type="pathway">
    <text evidence="3">Nitrogen metabolism; urea degradation; CO(2) and NH(3) from urea (urease route): step 1/1.</text>
</comment>
<dbReference type="InterPro" id="IPR036461">
    <property type="entry name" value="Urease_betasu_sf"/>
</dbReference>
<dbReference type="Pfam" id="PF00699">
    <property type="entry name" value="Urease_beta"/>
    <property type="match status" value="1"/>
</dbReference>
<protein>
    <recommendedName>
        <fullName evidence="3">Urease subunit beta</fullName>
        <ecNumber evidence="3">3.5.1.5</ecNumber>
    </recommendedName>
    <alternativeName>
        <fullName evidence="3">Urea amidohydrolase subunit beta</fullName>
    </alternativeName>
</protein>
<dbReference type="InterPro" id="IPR002019">
    <property type="entry name" value="Urease_beta-like"/>
</dbReference>
<dbReference type="Gene3D" id="2.10.150.10">
    <property type="entry name" value="Urease, beta subunit"/>
    <property type="match status" value="1"/>
</dbReference>
<dbReference type="OrthoDB" id="9797217at2"/>
<dbReference type="UniPathway" id="UPA00258">
    <property type="reaction ID" value="UER00370"/>
</dbReference>
<comment type="subcellular location">
    <subcellularLocation>
        <location evidence="3">Cytoplasm</location>
    </subcellularLocation>
</comment>
<dbReference type="PANTHER" id="PTHR33569">
    <property type="entry name" value="UREASE"/>
    <property type="match status" value="1"/>
</dbReference>
<dbReference type="EMBL" id="PDJF01000001">
    <property type="protein sequence ID" value="PFG27885.1"/>
    <property type="molecule type" value="Genomic_DNA"/>
</dbReference>
<reference evidence="4 5" key="1">
    <citation type="submission" date="2017-10" db="EMBL/GenBank/DDBJ databases">
        <title>Sequencing the genomes of 1000 actinobacteria strains.</title>
        <authorList>
            <person name="Klenk H.-P."/>
        </authorList>
    </citation>
    <scope>NUCLEOTIDE SEQUENCE [LARGE SCALE GENOMIC DNA]</scope>
    <source>
        <strain evidence="4 5">DSM 20688</strain>
    </source>
</reference>
<evidence type="ECO:0000256" key="1">
    <source>
        <dbReference type="ARBA" id="ARBA00022801"/>
    </source>
</evidence>
<gene>
    <name evidence="3" type="primary">ureB</name>
    <name evidence="4" type="ORF">ATK06_0965</name>
</gene>
<dbReference type="InterPro" id="IPR050069">
    <property type="entry name" value="Urease_subunit"/>
</dbReference>
<comment type="similarity">
    <text evidence="3">Belongs to the urease beta subunit family.</text>
</comment>
<dbReference type="GO" id="GO:0009039">
    <property type="term" value="F:urease activity"/>
    <property type="evidence" value="ECO:0007669"/>
    <property type="project" value="UniProtKB-UniRule"/>
</dbReference>
<dbReference type="SUPFAM" id="SSF51278">
    <property type="entry name" value="Urease, beta-subunit"/>
    <property type="match status" value="1"/>
</dbReference>
<dbReference type="NCBIfam" id="TIGR00192">
    <property type="entry name" value="urease_beta"/>
    <property type="match status" value="1"/>
</dbReference>
<name>A0A2A9DNY0_9CORY</name>
<dbReference type="FunFam" id="2.10.150.10:FF:000001">
    <property type="entry name" value="Urease subunit beta"/>
    <property type="match status" value="1"/>
</dbReference>
<dbReference type="Proteomes" id="UP000221653">
    <property type="component" value="Unassembled WGS sequence"/>
</dbReference>
<dbReference type="EC" id="3.5.1.5" evidence="3"/>
<comment type="subunit">
    <text evidence="3">Heterotrimer of UreA (gamma), UreB (beta) and UreC (alpha) subunits. Three heterotrimers associate to form the active enzyme.</text>
</comment>
<keyword evidence="1 3" id="KW-0378">Hydrolase</keyword>
<evidence type="ECO:0000256" key="3">
    <source>
        <dbReference type="HAMAP-Rule" id="MF_01954"/>
    </source>
</evidence>
<evidence type="ECO:0000256" key="2">
    <source>
        <dbReference type="ARBA" id="ARBA00047778"/>
    </source>
</evidence>
<dbReference type="CDD" id="cd00407">
    <property type="entry name" value="Urease_beta"/>
    <property type="match status" value="1"/>
</dbReference>
<proteinExistence type="inferred from homology"/>
<dbReference type="GO" id="GO:0043419">
    <property type="term" value="P:urea catabolic process"/>
    <property type="evidence" value="ECO:0007669"/>
    <property type="project" value="UniProtKB-UniRule"/>
</dbReference>
<dbReference type="NCBIfam" id="NF009682">
    <property type="entry name" value="PRK13203.1"/>
    <property type="match status" value="1"/>
</dbReference>
<keyword evidence="3" id="KW-0963">Cytoplasm</keyword>
<evidence type="ECO:0000313" key="4">
    <source>
        <dbReference type="EMBL" id="PFG27885.1"/>
    </source>
</evidence>
<dbReference type="STRING" id="1724.GCA_001044175_02391"/>
<dbReference type="AlphaFoldDB" id="A0A2A9DNY0"/>
<dbReference type="HAMAP" id="MF_01954">
    <property type="entry name" value="Urease_beta"/>
    <property type="match status" value="1"/>
</dbReference>
<sequence>MTPGEYFIQEGDITLNEGKEAITLQVTNTGDRPVQVGSHFHFAEANFALEFDREAARGKRLDIPAGTAVRLEPGDSRSVDLIDYGGNREVHGFNGKVNGPLDK</sequence>
<comment type="catalytic activity">
    <reaction evidence="2 3">
        <text>urea + 2 H2O + H(+) = hydrogencarbonate + 2 NH4(+)</text>
        <dbReference type="Rhea" id="RHEA:20557"/>
        <dbReference type="ChEBI" id="CHEBI:15377"/>
        <dbReference type="ChEBI" id="CHEBI:15378"/>
        <dbReference type="ChEBI" id="CHEBI:16199"/>
        <dbReference type="ChEBI" id="CHEBI:17544"/>
        <dbReference type="ChEBI" id="CHEBI:28938"/>
        <dbReference type="EC" id="3.5.1.5"/>
    </reaction>
</comment>
<evidence type="ECO:0000313" key="5">
    <source>
        <dbReference type="Proteomes" id="UP000221653"/>
    </source>
</evidence>
<dbReference type="PANTHER" id="PTHR33569:SF1">
    <property type="entry name" value="UREASE"/>
    <property type="match status" value="1"/>
</dbReference>
<dbReference type="RefSeq" id="WP_048381007.1">
    <property type="nucleotide sequence ID" value="NZ_LDYE01000008.1"/>
</dbReference>
<accession>A0A2A9DNY0</accession>
<keyword evidence="5" id="KW-1185">Reference proteome</keyword>